<reference evidence="2" key="1">
    <citation type="submission" date="2022-10" db="EMBL/GenBank/DDBJ databases">
        <title>The complete genomes of actinobacterial strains from the NBC collection.</title>
        <authorList>
            <person name="Joergensen T.S."/>
            <person name="Alvarez Arevalo M."/>
            <person name="Sterndorff E.B."/>
            <person name="Faurdal D."/>
            <person name="Vuksanovic O."/>
            <person name="Mourched A.-S."/>
            <person name="Charusanti P."/>
            <person name="Shaw S."/>
            <person name="Blin K."/>
            <person name="Weber T."/>
        </authorList>
    </citation>
    <scope>NUCLEOTIDE SEQUENCE</scope>
    <source>
        <strain evidence="2">NBC_00668</strain>
    </source>
</reference>
<feature type="compositionally biased region" description="Gly residues" evidence="1">
    <location>
        <begin position="22"/>
        <end position="34"/>
    </location>
</feature>
<feature type="region of interest" description="Disordered" evidence="1">
    <location>
        <begin position="1"/>
        <end position="43"/>
    </location>
</feature>
<evidence type="ECO:0000313" key="3">
    <source>
        <dbReference type="Proteomes" id="UP001432060"/>
    </source>
</evidence>
<dbReference type="RefSeq" id="WP_329396394.1">
    <property type="nucleotide sequence ID" value="NZ_CP109019.1"/>
</dbReference>
<name>A0ABZ1XED4_9ACTN</name>
<organism evidence="2 3">
    <name type="scientific">Streptomyces melanogenes</name>
    <dbReference type="NCBI Taxonomy" id="67326"/>
    <lineage>
        <taxon>Bacteria</taxon>
        <taxon>Bacillati</taxon>
        <taxon>Actinomycetota</taxon>
        <taxon>Actinomycetes</taxon>
        <taxon>Kitasatosporales</taxon>
        <taxon>Streptomycetaceae</taxon>
        <taxon>Streptomyces</taxon>
    </lineage>
</organism>
<dbReference type="EMBL" id="CP109019">
    <property type="protein sequence ID" value="WUT81799.1"/>
    <property type="molecule type" value="Genomic_DNA"/>
</dbReference>
<keyword evidence="3" id="KW-1185">Reference proteome</keyword>
<gene>
    <name evidence="2" type="ORF">OG515_06045</name>
</gene>
<protein>
    <submittedName>
        <fullName evidence="2">Uncharacterized protein</fullName>
    </submittedName>
</protein>
<evidence type="ECO:0000256" key="1">
    <source>
        <dbReference type="SAM" id="MobiDB-lite"/>
    </source>
</evidence>
<dbReference type="Proteomes" id="UP001432060">
    <property type="component" value="Chromosome"/>
</dbReference>
<accession>A0ABZ1XED4</accession>
<sequence>MTFVDAAERPVRGPGGRPPNGRGRGLSGPDGGVIGERMRRQRP</sequence>
<feature type="compositionally biased region" description="Basic and acidic residues" evidence="1">
    <location>
        <begin position="1"/>
        <end position="11"/>
    </location>
</feature>
<proteinExistence type="predicted"/>
<evidence type="ECO:0000313" key="2">
    <source>
        <dbReference type="EMBL" id="WUT81799.1"/>
    </source>
</evidence>